<evidence type="ECO:0000313" key="4">
    <source>
        <dbReference type="Proteomes" id="UP000197138"/>
    </source>
</evidence>
<feature type="region of interest" description="Disordered" evidence="1">
    <location>
        <begin position="1"/>
        <end position="22"/>
    </location>
</feature>
<evidence type="ECO:0000256" key="1">
    <source>
        <dbReference type="SAM" id="MobiDB-lite"/>
    </source>
</evidence>
<protein>
    <submittedName>
        <fullName evidence="3">Uncharacterized protein</fullName>
    </submittedName>
</protein>
<sequence>MMTCSMHPHLSSDHIQGGREGLPDNPATSPILLVLGDLLLELFMHILFLASYILGGSRQTWDLNIVLNRKLHQICKNQKKDEAKKSSN</sequence>
<dbReference type="Proteomes" id="UP000197138">
    <property type="component" value="Unassembled WGS sequence"/>
</dbReference>
<feature type="transmembrane region" description="Helical" evidence="2">
    <location>
        <begin position="31"/>
        <end position="54"/>
    </location>
</feature>
<keyword evidence="2" id="KW-0812">Transmembrane</keyword>
<evidence type="ECO:0000256" key="2">
    <source>
        <dbReference type="SAM" id="Phobius"/>
    </source>
</evidence>
<evidence type="ECO:0000313" key="3">
    <source>
        <dbReference type="EMBL" id="OWM81908.1"/>
    </source>
</evidence>
<keyword evidence="2" id="KW-1133">Transmembrane helix</keyword>
<name>A0A218XAU6_PUNGR</name>
<comment type="caution">
    <text evidence="3">The sequence shown here is derived from an EMBL/GenBank/DDBJ whole genome shotgun (WGS) entry which is preliminary data.</text>
</comment>
<organism evidence="3 4">
    <name type="scientific">Punica granatum</name>
    <name type="common">Pomegranate</name>
    <dbReference type="NCBI Taxonomy" id="22663"/>
    <lineage>
        <taxon>Eukaryota</taxon>
        <taxon>Viridiplantae</taxon>
        <taxon>Streptophyta</taxon>
        <taxon>Embryophyta</taxon>
        <taxon>Tracheophyta</taxon>
        <taxon>Spermatophyta</taxon>
        <taxon>Magnoliopsida</taxon>
        <taxon>eudicotyledons</taxon>
        <taxon>Gunneridae</taxon>
        <taxon>Pentapetalae</taxon>
        <taxon>rosids</taxon>
        <taxon>malvids</taxon>
        <taxon>Myrtales</taxon>
        <taxon>Lythraceae</taxon>
        <taxon>Punica</taxon>
    </lineage>
</organism>
<dbReference type="AlphaFoldDB" id="A0A218XAU6"/>
<reference evidence="4" key="1">
    <citation type="journal article" date="2017" name="Plant J.">
        <title>The pomegranate (Punica granatum L.) genome and the genomics of punicalagin biosynthesis.</title>
        <authorList>
            <person name="Qin G."/>
            <person name="Xu C."/>
            <person name="Ming R."/>
            <person name="Tang H."/>
            <person name="Guyot R."/>
            <person name="Kramer E.M."/>
            <person name="Hu Y."/>
            <person name="Yi X."/>
            <person name="Qi Y."/>
            <person name="Xu X."/>
            <person name="Gao Z."/>
            <person name="Pan H."/>
            <person name="Jian J."/>
            <person name="Tian Y."/>
            <person name="Yue Z."/>
            <person name="Xu Y."/>
        </authorList>
    </citation>
    <scope>NUCLEOTIDE SEQUENCE [LARGE SCALE GENOMIC DNA]</scope>
    <source>
        <strain evidence="4">cv. Dabenzi</strain>
    </source>
</reference>
<accession>A0A218XAU6</accession>
<gene>
    <name evidence="3" type="ORF">CDL15_Pgr007947</name>
</gene>
<dbReference type="EMBL" id="MTKT01002214">
    <property type="protein sequence ID" value="OWM81908.1"/>
    <property type="molecule type" value="Genomic_DNA"/>
</dbReference>
<keyword evidence="2" id="KW-0472">Membrane</keyword>
<proteinExistence type="predicted"/>